<gene>
    <name evidence="1" type="ORF">IHE45_12G075500</name>
</gene>
<accession>A0ACB7V357</accession>
<sequence length="98" mass="11199">MVHLLGITCLSLPVVPTDDANSPYDMVHSIRYLISFPVWSSLKDLLRTTRLILKKRNERRVLPGFHKYLSLNCCPAKFRTPRPCIILSEASHLRASLP</sequence>
<reference evidence="2" key="1">
    <citation type="journal article" date="2022" name="Nat. Commun.">
        <title>Chromosome evolution and the genetic basis of agronomically important traits in greater yam.</title>
        <authorList>
            <person name="Bredeson J.V."/>
            <person name="Lyons J.B."/>
            <person name="Oniyinde I.O."/>
            <person name="Okereke N.R."/>
            <person name="Kolade O."/>
            <person name="Nnabue I."/>
            <person name="Nwadili C.O."/>
            <person name="Hribova E."/>
            <person name="Parker M."/>
            <person name="Nwogha J."/>
            <person name="Shu S."/>
            <person name="Carlson J."/>
            <person name="Kariba R."/>
            <person name="Muthemba S."/>
            <person name="Knop K."/>
            <person name="Barton G.J."/>
            <person name="Sherwood A.V."/>
            <person name="Lopez-Montes A."/>
            <person name="Asiedu R."/>
            <person name="Jamnadass R."/>
            <person name="Muchugi A."/>
            <person name="Goodstein D."/>
            <person name="Egesi C.N."/>
            <person name="Featherston J."/>
            <person name="Asfaw A."/>
            <person name="Simpson G.G."/>
            <person name="Dolezel J."/>
            <person name="Hendre P.S."/>
            <person name="Van Deynze A."/>
            <person name="Kumar P.L."/>
            <person name="Obidiegwu J.E."/>
            <person name="Bhattacharjee R."/>
            <person name="Rokhsar D.S."/>
        </authorList>
    </citation>
    <scope>NUCLEOTIDE SEQUENCE [LARGE SCALE GENOMIC DNA]</scope>
    <source>
        <strain evidence="2">cv. TDa95/00328</strain>
    </source>
</reference>
<name>A0ACB7V357_DIOAL</name>
<organism evidence="1 2">
    <name type="scientific">Dioscorea alata</name>
    <name type="common">Purple yam</name>
    <dbReference type="NCBI Taxonomy" id="55571"/>
    <lineage>
        <taxon>Eukaryota</taxon>
        <taxon>Viridiplantae</taxon>
        <taxon>Streptophyta</taxon>
        <taxon>Embryophyta</taxon>
        <taxon>Tracheophyta</taxon>
        <taxon>Spermatophyta</taxon>
        <taxon>Magnoliopsida</taxon>
        <taxon>Liliopsida</taxon>
        <taxon>Dioscoreales</taxon>
        <taxon>Dioscoreaceae</taxon>
        <taxon>Dioscorea</taxon>
    </lineage>
</organism>
<keyword evidence="2" id="KW-1185">Reference proteome</keyword>
<dbReference type="Proteomes" id="UP000827976">
    <property type="component" value="Chromosome 12"/>
</dbReference>
<evidence type="ECO:0000313" key="1">
    <source>
        <dbReference type="EMBL" id="KAH7667693.1"/>
    </source>
</evidence>
<comment type="caution">
    <text evidence="1">The sequence shown here is derived from an EMBL/GenBank/DDBJ whole genome shotgun (WGS) entry which is preliminary data.</text>
</comment>
<proteinExistence type="predicted"/>
<dbReference type="EMBL" id="CM037022">
    <property type="protein sequence ID" value="KAH7667693.1"/>
    <property type="molecule type" value="Genomic_DNA"/>
</dbReference>
<evidence type="ECO:0000313" key="2">
    <source>
        <dbReference type="Proteomes" id="UP000827976"/>
    </source>
</evidence>
<protein>
    <submittedName>
        <fullName evidence="1">Uncharacterized protein</fullName>
    </submittedName>
</protein>